<dbReference type="Pfam" id="PF00106">
    <property type="entry name" value="adh_short"/>
    <property type="match status" value="1"/>
</dbReference>
<organism evidence="5">
    <name type="scientific">Rhodococcus sp. NS1</name>
    <dbReference type="NCBI Taxonomy" id="402236"/>
    <lineage>
        <taxon>Bacteria</taxon>
        <taxon>Bacillati</taxon>
        <taxon>Actinomycetota</taxon>
        <taxon>Actinomycetes</taxon>
        <taxon>Mycobacteriales</taxon>
        <taxon>Nocardiaceae</taxon>
        <taxon>Rhodococcus</taxon>
    </lineage>
</organism>
<keyword evidence="2" id="KW-0560">Oxidoreductase</keyword>
<dbReference type="PRINTS" id="PR00080">
    <property type="entry name" value="SDRFAMILY"/>
</dbReference>
<dbReference type="InterPro" id="IPR023985">
    <property type="entry name" value="SDR_subfam_1"/>
</dbReference>
<evidence type="ECO:0000256" key="3">
    <source>
        <dbReference type="ARBA" id="ARBA00023027"/>
    </source>
</evidence>
<dbReference type="AlphaFoldDB" id="A0A097SQM2"/>
<dbReference type="PANTHER" id="PTHR24321:SF8">
    <property type="entry name" value="ESTRADIOL 17-BETA-DEHYDROGENASE 8-RELATED"/>
    <property type="match status" value="1"/>
</dbReference>
<gene>
    <name evidence="5" type="ORF">LRS1606.397</name>
</gene>
<proteinExistence type="inferred from homology"/>
<keyword evidence="5" id="KW-0614">Plasmid</keyword>
<protein>
    <submittedName>
        <fullName evidence="5">Uncharacterized protein</fullName>
    </submittedName>
</protein>
<keyword evidence="3" id="KW-0520">NAD</keyword>
<dbReference type="EMBL" id="KJ605395">
    <property type="protein sequence ID" value="AIU93831.1"/>
    <property type="molecule type" value="Genomic_DNA"/>
</dbReference>
<sequence length="278" mass="29846">MNRVQGKVALITGAARGQGRQHALRLAEEGADIIAIDACTDIESTPYNLPTLDDLEETARQVKALGGNIVHKQADVRSSDQLNEAVRDGLERFGRIDIVCANAAILSTAPTEQLTDTQWQEMIDINLTGVWRTCKATIPSMKSAGRGGSIVITSSIAGLRGLPNIAHYTAAKHGVVGLMKAMASELAEHMIRVNTVNPIHVDTPMIHNEGFYGVFCPGIENPTRQQIEDAFGSALMLPVPWLQPIDVSNAVLFLASDEARYITGISLPVDGGGIEKLT</sequence>
<dbReference type="InterPro" id="IPR002347">
    <property type="entry name" value="SDR_fam"/>
</dbReference>
<dbReference type="NCBIfam" id="TIGR03971">
    <property type="entry name" value="SDR_subfam_1"/>
    <property type="match status" value="1"/>
</dbReference>
<dbReference type="InterPro" id="IPR036291">
    <property type="entry name" value="NAD(P)-bd_dom_sf"/>
</dbReference>
<evidence type="ECO:0000313" key="5">
    <source>
        <dbReference type="EMBL" id="AIU93831.1"/>
    </source>
</evidence>
<dbReference type="NCBIfam" id="NF009467">
    <property type="entry name" value="PRK12826.1-3"/>
    <property type="match status" value="1"/>
</dbReference>
<dbReference type="PROSITE" id="PS00061">
    <property type="entry name" value="ADH_SHORT"/>
    <property type="match status" value="1"/>
</dbReference>
<dbReference type="CDD" id="cd05233">
    <property type="entry name" value="SDR_c"/>
    <property type="match status" value="1"/>
</dbReference>
<dbReference type="PANTHER" id="PTHR24321">
    <property type="entry name" value="DEHYDROGENASES, SHORT CHAIN"/>
    <property type="match status" value="1"/>
</dbReference>
<dbReference type="Gene3D" id="3.40.50.720">
    <property type="entry name" value="NAD(P)-binding Rossmann-like Domain"/>
    <property type="match status" value="1"/>
</dbReference>
<dbReference type="InterPro" id="IPR020904">
    <property type="entry name" value="Sc_DH/Rdtase_CS"/>
</dbReference>
<comment type="similarity">
    <text evidence="1 4">Belongs to the short-chain dehydrogenases/reductases (SDR) family.</text>
</comment>
<name>A0A097SQM2_9NOCA</name>
<dbReference type="GO" id="GO:0016491">
    <property type="term" value="F:oxidoreductase activity"/>
    <property type="evidence" value="ECO:0007669"/>
    <property type="project" value="UniProtKB-KW"/>
</dbReference>
<evidence type="ECO:0000256" key="4">
    <source>
        <dbReference type="RuleBase" id="RU000363"/>
    </source>
</evidence>
<evidence type="ECO:0000256" key="2">
    <source>
        <dbReference type="ARBA" id="ARBA00023002"/>
    </source>
</evidence>
<dbReference type="SUPFAM" id="SSF51735">
    <property type="entry name" value="NAD(P)-binding Rossmann-fold domains"/>
    <property type="match status" value="1"/>
</dbReference>
<geneLocation type="plasmid" evidence="5">
    <name>pNSL1</name>
</geneLocation>
<dbReference type="FunFam" id="3.40.50.720:FF:000084">
    <property type="entry name" value="Short-chain dehydrogenase reductase"/>
    <property type="match status" value="1"/>
</dbReference>
<reference evidence="5" key="1">
    <citation type="submission" date="2014-03" db="EMBL/GenBank/DDBJ databases">
        <authorList>
            <person name="Zhang G."/>
            <person name="Zhu L."/>
            <person name="Fang P."/>
        </authorList>
    </citation>
    <scope>NUCLEOTIDE SEQUENCE</scope>
    <source>
        <strain evidence="5">NS1</strain>
        <plasmid evidence="5">pNSL1</plasmid>
    </source>
</reference>
<accession>A0A097SQM2</accession>
<dbReference type="PRINTS" id="PR00081">
    <property type="entry name" value="GDHRDH"/>
</dbReference>
<evidence type="ECO:0000256" key="1">
    <source>
        <dbReference type="ARBA" id="ARBA00006484"/>
    </source>
</evidence>